<dbReference type="InterPro" id="IPR036291">
    <property type="entry name" value="NAD(P)-bd_dom_sf"/>
</dbReference>
<evidence type="ECO:0000256" key="2">
    <source>
        <dbReference type="ARBA" id="ARBA00023027"/>
    </source>
</evidence>
<evidence type="ECO:0000259" key="3">
    <source>
        <dbReference type="Pfam" id="PF01232"/>
    </source>
</evidence>
<dbReference type="PROSITE" id="PS00974">
    <property type="entry name" value="MANNITOL_DHGENASE"/>
    <property type="match status" value="1"/>
</dbReference>
<dbReference type="InterPro" id="IPR050988">
    <property type="entry name" value="Mannitol_DH/Oxidoreductase"/>
</dbReference>
<evidence type="ECO:0000313" key="5">
    <source>
        <dbReference type="EMBL" id="MCY0389577.1"/>
    </source>
</evidence>
<feature type="domain" description="Mannitol dehydrogenase N-terminal" evidence="3">
    <location>
        <begin position="36"/>
        <end position="283"/>
    </location>
</feature>
<comment type="caution">
    <text evidence="5">The sequence shown here is derived from an EMBL/GenBank/DDBJ whole genome shotgun (WGS) entry which is preliminary data.</text>
</comment>
<name>A0ABT3ZSX8_9BURK</name>
<dbReference type="InterPro" id="IPR000669">
    <property type="entry name" value="Mannitol_DH"/>
</dbReference>
<evidence type="ECO:0000259" key="4">
    <source>
        <dbReference type="Pfam" id="PF08125"/>
    </source>
</evidence>
<dbReference type="SUPFAM" id="SSF51735">
    <property type="entry name" value="NAD(P)-binding Rossmann-fold domains"/>
    <property type="match status" value="1"/>
</dbReference>
<dbReference type="InterPro" id="IPR013328">
    <property type="entry name" value="6PGD_dom2"/>
</dbReference>
<feature type="domain" description="Mannitol dehydrogenase C-terminal" evidence="4">
    <location>
        <begin position="292"/>
        <end position="444"/>
    </location>
</feature>
<dbReference type="SUPFAM" id="SSF48179">
    <property type="entry name" value="6-phosphogluconate dehydrogenase C-terminal domain-like"/>
    <property type="match status" value="1"/>
</dbReference>
<dbReference type="Gene3D" id="3.40.50.720">
    <property type="entry name" value="NAD(P)-binding Rossmann-like Domain"/>
    <property type="match status" value="1"/>
</dbReference>
<dbReference type="InterPro" id="IPR013131">
    <property type="entry name" value="Mannitol_DH_N"/>
</dbReference>
<dbReference type="Proteomes" id="UP001082899">
    <property type="component" value="Unassembled WGS sequence"/>
</dbReference>
<dbReference type="Gene3D" id="1.10.1040.10">
    <property type="entry name" value="N-(1-d-carboxylethyl)-l-norvaline Dehydrogenase, domain 2"/>
    <property type="match status" value="1"/>
</dbReference>
<reference evidence="5" key="1">
    <citation type="submission" date="2022-11" db="EMBL/GenBank/DDBJ databases">
        <title>Robbsia betulipollinis sp. nov., isolated from pollen of birch (Betula pendula).</title>
        <authorList>
            <person name="Shi H."/>
            <person name="Ambika Manirajan B."/>
            <person name="Ratering S."/>
            <person name="Geissler-Plaum R."/>
            <person name="Schnell S."/>
        </authorList>
    </citation>
    <scope>NUCLEOTIDE SEQUENCE</scope>
    <source>
        <strain evidence="5">Bb-Pol-6</strain>
    </source>
</reference>
<dbReference type="PANTHER" id="PTHR43362:SF1">
    <property type="entry name" value="MANNITOL DEHYDROGENASE 2-RELATED"/>
    <property type="match status" value="1"/>
</dbReference>
<dbReference type="InterPro" id="IPR023027">
    <property type="entry name" value="Mannitol_DH_CS"/>
</dbReference>
<keyword evidence="6" id="KW-1185">Reference proteome</keyword>
<evidence type="ECO:0000313" key="6">
    <source>
        <dbReference type="Proteomes" id="UP001082899"/>
    </source>
</evidence>
<dbReference type="PRINTS" id="PR00084">
    <property type="entry name" value="MTLDHDRGNASE"/>
</dbReference>
<sequence length="507" mass="54820">MPNVLSTPPLSPLRRAALPRLTPHLLSDTWREPAIGIVHLGLGSFHRAHQALYTEEAMLAEGGDWGICGVTLQGSVEKRDALVAQDGLYTVVERGPAGVRTTVARALREVLALPHDRARLFALLADARVRIVSLTVTEKGYCRDTRTGDIDREHAGVIADLAHPDAPVTVPGILTAALRQRRLAGIAPFTVMSCDNLAHNGAALRKVVCSYARLRDAALAEWIEAAVAFPSTMVDRIVPATTDADRVTASESLGLHDALPVPCEPFRQWVIEDTFPSGRPAWDRTSAQLVDDVLPFEIAKLRMLNGAHSTLAYLSMLAGFETIDVAIGHAPMHAFIHALMTHEIIPTLQANPAFDPHAYRDALLTRFANPALKHRCAQIAMDGSQKIPPRLLATIDARLQRHAPITGLALAVGAWFVFLRGQADDGTRYDISDPLAARLQGLARQVQPDAWAPGNEAALVDALLGCQDVFPPALAARADFRRPLIDAVRTLQAGARQAIANVHVHGV</sequence>
<keyword evidence="1" id="KW-0560">Oxidoreductase</keyword>
<dbReference type="Pfam" id="PF08125">
    <property type="entry name" value="Mannitol_dh_C"/>
    <property type="match status" value="1"/>
</dbReference>
<dbReference type="Pfam" id="PF01232">
    <property type="entry name" value="Mannitol_dh"/>
    <property type="match status" value="1"/>
</dbReference>
<dbReference type="RefSeq" id="WP_267849471.1">
    <property type="nucleotide sequence ID" value="NZ_JAPMXC010000010.1"/>
</dbReference>
<dbReference type="PANTHER" id="PTHR43362">
    <property type="entry name" value="MANNITOL DEHYDROGENASE DSF1-RELATED"/>
    <property type="match status" value="1"/>
</dbReference>
<keyword evidence="2" id="KW-0520">NAD</keyword>
<gene>
    <name evidence="5" type="ORF">OVY01_20740</name>
</gene>
<evidence type="ECO:0000256" key="1">
    <source>
        <dbReference type="ARBA" id="ARBA00023002"/>
    </source>
</evidence>
<accession>A0ABT3ZSX8</accession>
<dbReference type="InterPro" id="IPR013118">
    <property type="entry name" value="Mannitol_DH_C"/>
</dbReference>
<protein>
    <submittedName>
        <fullName evidence="5">Mannitol dehydrogenase family protein</fullName>
    </submittedName>
</protein>
<dbReference type="InterPro" id="IPR008927">
    <property type="entry name" value="6-PGluconate_DH-like_C_sf"/>
</dbReference>
<organism evidence="5 6">
    <name type="scientific">Robbsia betulipollinis</name>
    <dbReference type="NCBI Taxonomy" id="2981849"/>
    <lineage>
        <taxon>Bacteria</taxon>
        <taxon>Pseudomonadati</taxon>
        <taxon>Pseudomonadota</taxon>
        <taxon>Betaproteobacteria</taxon>
        <taxon>Burkholderiales</taxon>
        <taxon>Burkholderiaceae</taxon>
        <taxon>Robbsia</taxon>
    </lineage>
</organism>
<proteinExistence type="predicted"/>
<dbReference type="EMBL" id="JAPMXC010000010">
    <property type="protein sequence ID" value="MCY0389577.1"/>
    <property type="molecule type" value="Genomic_DNA"/>
</dbReference>